<dbReference type="PANTHER" id="PTHR34045">
    <property type="entry name" value="OS03G0406300 PROTEIN"/>
    <property type="match status" value="1"/>
</dbReference>
<dbReference type="Pfam" id="PF01423">
    <property type="entry name" value="LSM"/>
    <property type="match status" value="1"/>
</dbReference>
<dbReference type="Proteomes" id="UP001345219">
    <property type="component" value="Chromosome 22"/>
</dbReference>
<keyword evidence="5" id="KW-1185">Reference proteome</keyword>
<evidence type="ECO:0000313" key="5">
    <source>
        <dbReference type="Proteomes" id="UP001345219"/>
    </source>
</evidence>
<evidence type="ECO:0000259" key="3">
    <source>
        <dbReference type="Pfam" id="PF01423"/>
    </source>
</evidence>
<dbReference type="EMBL" id="JAXIOK010000004">
    <property type="protein sequence ID" value="KAK4773985.1"/>
    <property type="molecule type" value="Genomic_DNA"/>
</dbReference>
<comment type="caution">
    <text evidence="4">The sequence shown here is derived from an EMBL/GenBank/DDBJ whole genome shotgun (WGS) entry which is preliminary data.</text>
</comment>
<proteinExistence type="inferred from homology"/>
<accession>A0AAN7KVX3</accession>
<dbReference type="SUPFAM" id="SSF50182">
    <property type="entry name" value="Sm-like ribonucleoproteins"/>
    <property type="match status" value="1"/>
</dbReference>
<dbReference type="InterPro" id="IPR010920">
    <property type="entry name" value="LSM_dom_sf"/>
</dbReference>
<dbReference type="Gene3D" id="2.30.30.100">
    <property type="match status" value="1"/>
</dbReference>
<reference evidence="4 5" key="1">
    <citation type="journal article" date="2023" name="Hortic Res">
        <title>Pangenome of water caltrop reveals structural variations and asymmetric subgenome divergence after allopolyploidization.</title>
        <authorList>
            <person name="Zhang X."/>
            <person name="Chen Y."/>
            <person name="Wang L."/>
            <person name="Yuan Y."/>
            <person name="Fang M."/>
            <person name="Shi L."/>
            <person name="Lu R."/>
            <person name="Comes H.P."/>
            <person name="Ma Y."/>
            <person name="Chen Y."/>
            <person name="Huang G."/>
            <person name="Zhou Y."/>
            <person name="Zheng Z."/>
            <person name="Qiu Y."/>
        </authorList>
    </citation>
    <scope>NUCLEOTIDE SEQUENCE [LARGE SCALE GENOMIC DNA]</scope>
    <source>
        <tissue evidence="4">Roots</tissue>
    </source>
</reference>
<evidence type="ECO:0000256" key="2">
    <source>
        <dbReference type="ARBA" id="ARBA00024198"/>
    </source>
</evidence>
<keyword evidence="1" id="KW-0341">Growth regulation</keyword>
<comment type="similarity">
    <text evidence="2">Belongs to the LAZY family.</text>
</comment>
<dbReference type="AlphaFoldDB" id="A0AAN7KVX3"/>
<dbReference type="InterPro" id="IPR001163">
    <property type="entry name" value="Sm_dom_euk/arc"/>
</dbReference>
<sequence length="253" mass="28699">MALVPESPPSPDDLWDFTPEEVGKLQKELTKLLSRNRKFAKFLDCSSSLEVDRRISSSSYSMEAEGGGEGDDLTLRGPLEIVCRLCSTPAPSLRDTLQEESRMEKLLRSMLQKKLHPWRTRPNEGVGRKMMMTMTAMIEGMKEPTTSENGSRRIQNRSEVVLIDRLSRDTKKIMGKSSSMSWARNADIYFSASLATYLDKKLLVLLSDGRKLVGILRSFDQFGMVGLLNSPSLCSFIQQDFKKYFLITYFSVQ</sequence>
<evidence type="ECO:0000313" key="4">
    <source>
        <dbReference type="EMBL" id="KAK4773985.1"/>
    </source>
</evidence>
<gene>
    <name evidence="4" type="ORF">SAY87_029004</name>
</gene>
<dbReference type="InterPro" id="IPR044683">
    <property type="entry name" value="LAZY"/>
</dbReference>
<feature type="domain" description="Sm" evidence="3">
    <location>
        <begin position="193"/>
        <end position="222"/>
    </location>
</feature>
<dbReference type="GO" id="GO:0040008">
    <property type="term" value="P:regulation of growth"/>
    <property type="evidence" value="ECO:0007669"/>
    <property type="project" value="InterPro"/>
</dbReference>
<dbReference type="PANTHER" id="PTHR34045:SF3">
    <property type="entry name" value="PROTEIN LAZY 4"/>
    <property type="match status" value="1"/>
</dbReference>
<organism evidence="4 5">
    <name type="scientific">Trapa incisa</name>
    <dbReference type="NCBI Taxonomy" id="236973"/>
    <lineage>
        <taxon>Eukaryota</taxon>
        <taxon>Viridiplantae</taxon>
        <taxon>Streptophyta</taxon>
        <taxon>Embryophyta</taxon>
        <taxon>Tracheophyta</taxon>
        <taxon>Spermatophyta</taxon>
        <taxon>Magnoliopsida</taxon>
        <taxon>eudicotyledons</taxon>
        <taxon>Gunneridae</taxon>
        <taxon>Pentapetalae</taxon>
        <taxon>rosids</taxon>
        <taxon>malvids</taxon>
        <taxon>Myrtales</taxon>
        <taxon>Lythraceae</taxon>
        <taxon>Trapa</taxon>
    </lineage>
</organism>
<protein>
    <recommendedName>
        <fullName evidence="3">Sm domain-containing protein</fullName>
    </recommendedName>
</protein>
<dbReference type="GO" id="GO:0009630">
    <property type="term" value="P:gravitropism"/>
    <property type="evidence" value="ECO:0007669"/>
    <property type="project" value="InterPro"/>
</dbReference>
<evidence type="ECO:0000256" key="1">
    <source>
        <dbReference type="ARBA" id="ARBA00022604"/>
    </source>
</evidence>
<name>A0AAN7KVX3_9MYRT</name>